<dbReference type="EMBL" id="KB030639">
    <property type="protein sequence ID" value="ELK12909.1"/>
    <property type="molecule type" value="Genomic_DNA"/>
</dbReference>
<evidence type="ECO:0000313" key="5">
    <source>
        <dbReference type="EMBL" id="ELK12909.1"/>
    </source>
</evidence>
<feature type="region of interest" description="Disordered" evidence="3">
    <location>
        <begin position="497"/>
        <end position="536"/>
    </location>
</feature>
<feature type="domain" description="BEN" evidence="4">
    <location>
        <begin position="391"/>
        <end position="497"/>
    </location>
</feature>
<evidence type="ECO:0000256" key="1">
    <source>
        <dbReference type="ARBA" id="ARBA00004123"/>
    </source>
</evidence>
<dbReference type="GO" id="GO:0005634">
    <property type="term" value="C:nucleus"/>
    <property type="evidence" value="ECO:0007669"/>
    <property type="project" value="UniProtKB-SubCell"/>
</dbReference>
<evidence type="ECO:0000256" key="2">
    <source>
        <dbReference type="ARBA" id="ARBA00023242"/>
    </source>
</evidence>
<evidence type="ECO:0000313" key="6">
    <source>
        <dbReference type="Proteomes" id="UP000010552"/>
    </source>
</evidence>
<name>L5KMP9_PTEAL</name>
<reference evidence="6" key="1">
    <citation type="journal article" date="2013" name="Science">
        <title>Comparative analysis of bat genomes provides insight into the evolution of flight and immunity.</title>
        <authorList>
            <person name="Zhang G."/>
            <person name="Cowled C."/>
            <person name="Shi Z."/>
            <person name="Huang Z."/>
            <person name="Bishop-Lilly K.A."/>
            <person name="Fang X."/>
            <person name="Wynne J.W."/>
            <person name="Xiong Z."/>
            <person name="Baker M.L."/>
            <person name="Zhao W."/>
            <person name="Tachedjian M."/>
            <person name="Zhu Y."/>
            <person name="Zhou P."/>
            <person name="Jiang X."/>
            <person name="Ng J."/>
            <person name="Yang L."/>
            <person name="Wu L."/>
            <person name="Xiao J."/>
            <person name="Feng Y."/>
            <person name="Chen Y."/>
            <person name="Sun X."/>
            <person name="Zhang Y."/>
            <person name="Marsh G.A."/>
            <person name="Crameri G."/>
            <person name="Broder C.C."/>
            <person name="Frey K.G."/>
            <person name="Wang L.F."/>
            <person name="Wang J."/>
        </authorList>
    </citation>
    <scope>NUCLEOTIDE SEQUENCE [LARGE SCALE GENOMIC DNA]</scope>
</reference>
<dbReference type="PROSITE" id="PS51457">
    <property type="entry name" value="BEN"/>
    <property type="match status" value="2"/>
</dbReference>
<proteinExistence type="predicted"/>
<evidence type="ECO:0000259" key="4">
    <source>
        <dbReference type="PROSITE" id="PS51457"/>
    </source>
</evidence>
<feature type="compositionally biased region" description="Polar residues" evidence="3">
    <location>
        <begin position="498"/>
        <end position="514"/>
    </location>
</feature>
<gene>
    <name evidence="5" type="ORF">PAL_GLEAN10010564</name>
</gene>
<dbReference type="Proteomes" id="UP000010552">
    <property type="component" value="Unassembled WGS sequence"/>
</dbReference>
<protein>
    <submittedName>
        <fullName evidence="5">BEN domain-containing protein 2</fullName>
    </submittedName>
</protein>
<keyword evidence="2" id="KW-0539">Nucleus</keyword>
<dbReference type="Pfam" id="PF10523">
    <property type="entry name" value="BEN"/>
    <property type="match status" value="2"/>
</dbReference>
<dbReference type="STRING" id="9402.L5KMP9"/>
<evidence type="ECO:0000256" key="3">
    <source>
        <dbReference type="SAM" id="MobiDB-lite"/>
    </source>
</evidence>
<dbReference type="SMART" id="SM01025">
    <property type="entry name" value="BEN"/>
    <property type="match status" value="2"/>
</dbReference>
<dbReference type="PANTHER" id="PTHR47305">
    <property type="entry name" value="BEN DOMAIN-CONTAINING PROTEIN 2"/>
    <property type="match status" value="1"/>
</dbReference>
<feature type="region of interest" description="Disordered" evidence="3">
    <location>
        <begin position="21"/>
        <end position="72"/>
    </location>
</feature>
<organism evidence="5 6">
    <name type="scientific">Pteropus alecto</name>
    <name type="common">Black flying fox</name>
    <dbReference type="NCBI Taxonomy" id="9402"/>
    <lineage>
        <taxon>Eukaryota</taxon>
        <taxon>Metazoa</taxon>
        <taxon>Chordata</taxon>
        <taxon>Craniata</taxon>
        <taxon>Vertebrata</taxon>
        <taxon>Euteleostomi</taxon>
        <taxon>Mammalia</taxon>
        <taxon>Eutheria</taxon>
        <taxon>Laurasiatheria</taxon>
        <taxon>Chiroptera</taxon>
        <taxon>Yinpterochiroptera</taxon>
        <taxon>Pteropodoidea</taxon>
        <taxon>Pteropodidae</taxon>
        <taxon>Pteropodinae</taxon>
        <taxon>Pteropus</taxon>
    </lineage>
</organism>
<dbReference type="PANTHER" id="PTHR47305:SF3">
    <property type="entry name" value="BEN DOMAIN-CONTAINING PROTEIN 2"/>
    <property type="match status" value="1"/>
</dbReference>
<accession>L5KMP9</accession>
<feature type="compositionally biased region" description="Low complexity" evidence="3">
    <location>
        <begin position="368"/>
        <end position="384"/>
    </location>
</feature>
<feature type="domain" description="BEN" evidence="4">
    <location>
        <begin position="581"/>
        <end position="679"/>
    </location>
</feature>
<feature type="compositionally biased region" description="Polar residues" evidence="3">
    <location>
        <begin position="55"/>
        <end position="72"/>
    </location>
</feature>
<dbReference type="InParanoid" id="L5KMP9"/>
<comment type="subcellular location">
    <subcellularLocation>
        <location evidence="1">Nucleus</location>
    </subcellularLocation>
</comment>
<dbReference type="GO" id="GO:0003677">
    <property type="term" value="F:DNA binding"/>
    <property type="evidence" value="ECO:0007669"/>
    <property type="project" value="InterPro"/>
</dbReference>
<dbReference type="AlphaFoldDB" id="L5KMP9"/>
<dbReference type="InterPro" id="IPR018379">
    <property type="entry name" value="BEN_domain"/>
</dbReference>
<keyword evidence="6" id="KW-1185">Reference proteome</keyword>
<feature type="compositionally biased region" description="Acidic residues" evidence="3">
    <location>
        <begin position="21"/>
        <end position="47"/>
    </location>
</feature>
<feature type="region of interest" description="Disordered" evidence="3">
    <location>
        <begin position="366"/>
        <end position="385"/>
    </location>
</feature>
<sequence length="697" mass="76741">MQGSWNTEICEDLDYIVVTIDDDSDNNNDEEDDDVVIIEDSETESTENTDSTDSMVTTQPDFQGGTDNYQPPYQMSYGVEGLAELSNQPVSQMNHPANLKTCNPNSAEVEFIPPCKNRQSSDSKEDDMASQQQFCYNENPAVVPRGESSLANTPEMMNYSTSMENNSMSPDAASPSLCNPPNFDMLEIAEISLENNPETMNNPASLGNDGDQCSSSLCVCLTPNFETQSKGETIPEDSSQIMYYPALFGNNSSPSVASSTLSIPPNFGMVVRAGTNLDNNIQMMNNPPPMENDSDRNAPCFFIPADCDSSTEMQPETILHTTSVENGSDQDNANASFFLTAGFEILVKAENNMGNSRETVTHPTVVENNNSQSSSSSTSFPTNSGFLGNPERNVRILNLHLMVAQRKAEPKHAARYLARILFSKEVLLCGSVGVNSRVPNPSGRQPLDPNKMAAMREYLATAFPNHDLRECGRDWKTCISYINSLIRYVCSDSKRTSQRTVAHNKVPTNTNTLASADLNDKRDGDGGESSYQLSQQAAASKTGASGTFQQNSSAFFERFTQRSTDASAVPFETVYYLGNPRRNIPIPYSVLTIAKAKCRPELSARYLVRKMFAEEVLIKSSIQGNPARGVCALSLNQMNALREFLQENYPNCDLTESGYDWKLCMTAINSCIRSIRYEFNKSTSRSEPLPGMTHSAK</sequence>